<organism evidence="2 3">
    <name type="scientific">Moniliophthora roreri</name>
    <name type="common">Frosty pod rot fungus</name>
    <name type="synonym">Monilia roreri</name>
    <dbReference type="NCBI Taxonomy" id="221103"/>
    <lineage>
        <taxon>Eukaryota</taxon>
        <taxon>Fungi</taxon>
        <taxon>Dikarya</taxon>
        <taxon>Basidiomycota</taxon>
        <taxon>Agaricomycotina</taxon>
        <taxon>Agaricomycetes</taxon>
        <taxon>Agaricomycetidae</taxon>
        <taxon>Agaricales</taxon>
        <taxon>Marasmiineae</taxon>
        <taxon>Marasmiaceae</taxon>
        <taxon>Moniliophthora</taxon>
    </lineage>
</organism>
<evidence type="ECO:0000256" key="1">
    <source>
        <dbReference type="SAM" id="Phobius"/>
    </source>
</evidence>
<dbReference type="EMBL" id="LATX01001765">
    <property type="protein sequence ID" value="KTB38407.1"/>
    <property type="molecule type" value="Genomic_DNA"/>
</dbReference>
<keyword evidence="1" id="KW-0812">Transmembrane</keyword>
<evidence type="ECO:0000313" key="3">
    <source>
        <dbReference type="Proteomes" id="UP000054988"/>
    </source>
</evidence>
<proteinExistence type="predicted"/>
<name>A0A0W0FPT1_MONRR</name>
<keyword evidence="1" id="KW-0472">Membrane</keyword>
<gene>
    <name evidence="2" type="ORF">WG66_9011</name>
</gene>
<evidence type="ECO:0000313" key="2">
    <source>
        <dbReference type="EMBL" id="KTB38407.1"/>
    </source>
</evidence>
<comment type="caution">
    <text evidence="2">The sequence shown here is derived from an EMBL/GenBank/DDBJ whole genome shotgun (WGS) entry which is preliminary data.</text>
</comment>
<protein>
    <submittedName>
        <fullName evidence="2">Uncharacterized protein</fullName>
    </submittedName>
</protein>
<reference evidence="2 3" key="1">
    <citation type="submission" date="2015-12" db="EMBL/GenBank/DDBJ databases">
        <title>Draft genome sequence of Moniliophthora roreri, the causal agent of frosty pod rot of cacao.</title>
        <authorList>
            <person name="Aime M.C."/>
            <person name="Diaz-Valderrama J.R."/>
            <person name="Kijpornyongpan T."/>
            <person name="Phillips-Mora W."/>
        </authorList>
    </citation>
    <scope>NUCLEOTIDE SEQUENCE [LARGE SCALE GENOMIC DNA]</scope>
    <source>
        <strain evidence="2 3">MCA 2952</strain>
    </source>
</reference>
<sequence>MSTKTLSSNKLALSVHNDNAPATSVSKGKEKGRAILDPSDSNIIIKDVYNTTKIPAYSIQGTSSPKNPNLWINLLNILVALRHSKMCLTLLLLLLSIVVLWLPSVYSFNVLPCYPNPTTKSSHPPA</sequence>
<dbReference type="AlphaFoldDB" id="A0A0W0FPT1"/>
<keyword evidence="1" id="KW-1133">Transmembrane helix</keyword>
<dbReference type="Proteomes" id="UP000054988">
    <property type="component" value="Unassembled WGS sequence"/>
</dbReference>
<accession>A0A0W0FPT1</accession>
<feature type="transmembrane region" description="Helical" evidence="1">
    <location>
        <begin position="86"/>
        <end position="106"/>
    </location>
</feature>